<feature type="chain" id="PRO_5003232231" evidence="1">
    <location>
        <begin position="24"/>
        <end position="798"/>
    </location>
</feature>
<sequence>MFSRNLDSCAACFAFLLALTSVAQNPVLVASPATPIERQYLTFLKRETARRTNSNWQITPHLAQSSPARTAVLGTIVLGTVAEMEELLPRPLFLQWQARHAPVTANPEGYTVTPLGKHLVVLAGNTPRAELFAAGWLLRNTRFTESAMTLPMPKAFYTAPEKPVRGYQIGYRMKNNTYDAWTLAQFEQQMLDLAVFGLNTVQFVAPISDDNPTSPLFPAPAQEMIEGVSRLSQQYGLRFDLFYPEMAKDYTDTVQFSAELKQFEALVKSLPLIDSVHVPGGDPGHTAPEVLFPLLQREAEILHRYHPKAAIWVSAQGFTGLRYKRFYELLADKPAWLTGIFFGPQSRESMEQQRAAIPPQYPLEFYPDTAHTMHAQFPVPQWDPIFALTEGREPIGPRPAAFEHIYKRFGALNSGFIVYSEGVNDDVNKFLWGSWGWSSVTNTHGTLVEYARYLLHLKDATAEHVARGIEELEQNWNGPLLQNTGIPKTLALLESANVSADNWRWNSLLYRARYDAYLQLRRRRELASETAALAALSTDGTSNERIAAARHALADTEASTEESRLHDALFSLADKLFHEVGLQLSVPKYGASNWERGANLDRVGTALSSRSWIEAKLSSAEALSTEGDKTTALKAITHWKDPRPRTLYDDLGDPSAEPHLVRGKGWLADPEMYHTAIDGIADETLEKGWNLASLSYAETLYEEPLTLHYDYLDATTIYTLRINYAGEGYTLPMRILANGKTEVQSFRVRTTNPEIVEIALPKGITSTGSLTLQWLRANGAGGGGRGGQIAETWLIPSK</sequence>
<dbReference type="STRING" id="401053.AciPR4_0207"/>
<dbReference type="Proteomes" id="UP000006844">
    <property type="component" value="Chromosome"/>
</dbReference>
<keyword evidence="3" id="KW-1185">Reference proteome</keyword>
<reference evidence="2 3" key="1">
    <citation type="journal article" date="2012" name="Stand. Genomic Sci.">
        <title>Complete genome sequence of Terriglobus saanensis type strain SP1PR4(T), an Acidobacteria from tundra soil.</title>
        <authorList>
            <person name="Rawat S.R."/>
            <person name="Mannisto M.K."/>
            <person name="Starovoytov V."/>
            <person name="Goodwin L."/>
            <person name="Nolan M."/>
            <person name="Hauser L."/>
            <person name="Land M."/>
            <person name="Davenport K.W."/>
            <person name="Woyke T."/>
            <person name="Haggblom M.M."/>
        </authorList>
    </citation>
    <scope>NUCLEOTIDE SEQUENCE</scope>
    <source>
        <strain evidence="3">ATCC BAA-1853 / DSM 23119 / SP1PR4</strain>
    </source>
</reference>
<evidence type="ECO:0000256" key="1">
    <source>
        <dbReference type="SAM" id="SignalP"/>
    </source>
</evidence>
<dbReference type="OrthoDB" id="7167803at2"/>
<dbReference type="KEGG" id="tsa:AciPR4_0207"/>
<protein>
    <submittedName>
        <fullName evidence="2">Uncharacterized protein</fullName>
    </submittedName>
</protein>
<feature type="signal peptide" evidence="1">
    <location>
        <begin position="1"/>
        <end position="23"/>
    </location>
</feature>
<keyword evidence="1" id="KW-0732">Signal</keyword>
<dbReference type="AlphaFoldDB" id="E8UZW8"/>
<proteinExistence type="predicted"/>
<dbReference type="eggNOG" id="COG3661">
    <property type="taxonomic scope" value="Bacteria"/>
</dbReference>
<dbReference type="RefSeq" id="WP_013566778.1">
    <property type="nucleotide sequence ID" value="NC_014963.1"/>
</dbReference>
<evidence type="ECO:0000313" key="2">
    <source>
        <dbReference type="EMBL" id="ADV81045.1"/>
    </source>
</evidence>
<dbReference type="EMBL" id="CP002467">
    <property type="protein sequence ID" value="ADV81045.1"/>
    <property type="molecule type" value="Genomic_DNA"/>
</dbReference>
<accession>E8UZW8</accession>
<name>E8UZW8_TERSS</name>
<evidence type="ECO:0000313" key="3">
    <source>
        <dbReference type="Proteomes" id="UP000006844"/>
    </source>
</evidence>
<dbReference type="HOGENOM" id="CLU_348115_0_0_0"/>
<organism evidence="2 3">
    <name type="scientific">Terriglobus saanensis (strain ATCC BAA-1853 / DSM 23119 / SP1PR4)</name>
    <dbReference type="NCBI Taxonomy" id="401053"/>
    <lineage>
        <taxon>Bacteria</taxon>
        <taxon>Pseudomonadati</taxon>
        <taxon>Acidobacteriota</taxon>
        <taxon>Terriglobia</taxon>
        <taxon>Terriglobales</taxon>
        <taxon>Acidobacteriaceae</taxon>
        <taxon>Terriglobus</taxon>
    </lineage>
</organism>
<gene>
    <name evidence="2" type="ordered locus">AciPR4_0207</name>
</gene>